<organism evidence="1 2">
    <name type="scientific">Vaccinium darrowii</name>
    <dbReference type="NCBI Taxonomy" id="229202"/>
    <lineage>
        <taxon>Eukaryota</taxon>
        <taxon>Viridiplantae</taxon>
        <taxon>Streptophyta</taxon>
        <taxon>Embryophyta</taxon>
        <taxon>Tracheophyta</taxon>
        <taxon>Spermatophyta</taxon>
        <taxon>Magnoliopsida</taxon>
        <taxon>eudicotyledons</taxon>
        <taxon>Gunneridae</taxon>
        <taxon>Pentapetalae</taxon>
        <taxon>asterids</taxon>
        <taxon>Ericales</taxon>
        <taxon>Ericaceae</taxon>
        <taxon>Vaccinioideae</taxon>
        <taxon>Vaccinieae</taxon>
        <taxon>Vaccinium</taxon>
    </lineage>
</organism>
<dbReference type="EMBL" id="CM037157">
    <property type="protein sequence ID" value="KAH7849454.1"/>
    <property type="molecule type" value="Genomic_DNA"/>
</dbReference>
<name>A0ACB7Y927_9ERIC</name>
<protein>
    <submittedName>
        <fullName evidence="1">Uncharacterized protein</fullName>
    </submittedName>
</protein>
<reference evidence="1 2" key="1">
    <citation type="journal article" date="2021" name="Hortic Res">
        <title>High-quality reference genome and annotation aids understanding of berry development for evergreen blueberry (Vaccinium darrowii).</title>
        <authorList>
            <person name="Yu J."/>
            <person name="Hulse-Kemp A.M."/>
            <person name="Babiker E."/>
            <person name="Staton M."/>
        </authorList>
    </citation>
    <scope>NUCLEOTIDE SEQUENCE [LARGE SCALE GENOMIC DNA]</scope>
    <source>
        <strain evidence="2">cv. NJ 8807/NJ 8810</strain>
        <tissue evidence="1">Young leaf</tissue>
    </source>
</reference>
<evidence type="ECO:0000313" key="1">
    <source>
        <dbReference type="EMBL" id="KAH7849454.1"/>
    </source>
</evidence>
<dbReference type="Proteomes" id="UP000828048">
    <property type="component" value="Chromosome 7"/>
</dbReference>
<gene>
    <name evidence="1" type="ORF">Vadar_018176</name>
</gene>
<keyword evidence="2" id="KW-1185">Reference proteome</keyword>
<accession>A0ACB7Y927</accession>
<evidence type="ECO:0000313" key="2">
    <source>
        <dbReference type="Proteomes" id="UP000828048"/>
    </source>
</evidence>
<proteinExistence type="predicted"/>
<comment type="caution">
    <text evidence="1">The sequence shown here is derived from an EMBL/GenBank/DDBJ whole genome shotgun (WGS) entry which is preliminary data.</text>
</comment>
<sequence>MASPPNQISTSCSSAVKYPCPLEVNVANFVPIKLGLKNYCVWERRMLDLIESHRLRGFVDGTIQPPRKEDDEEAYWSWKRSDILVRGWIFLVVKERMQRKLVRLETAREVWIAIHEILGSSDHESTHYESSDYDESDQPEFEDERAASRYLPLQKAVLNGDWEKAKKILEREPGAVGEAISLDSETVLMWAVHSSKRNHFVKMLLDKMSPDQVARPDINGETALHEAVACHNNEAARWLVRINPELPNIGNAKDGTLPVHLAATRGNREMVSFLLEVTKVSGDPNPFDEELGRRLLSSLAKGGFYDIASNFLQGHPLLASMKPSPLIEMCYQHSSFLTGTYLNFFERWIYSGIPLKLEGNANNPIGRGNANYPTGRDVENSVDGVVSPSGYCYTFSS</sequence>